<dbReference type="GO" id="GO:0016758">
    <property type="term" value="F:hexosyltransferase activity"/>
    <property type="evidence" value="ECO:0007669"/>
    <property type="project" value="TreeGrafter"/>
</dbReference>
<dbReference type="Proteomes" id="UP001445335">
    <property type="component" value="Unassembled WGS sequence"/>
</dbReference>
<dbReference type="GO" id="GO:0005768">
    <property type="term" value="C:endosome"/>
    <property type="evidence" value="ECO:0007669"/>
    <property type="project" value="TreeGrafter"/>
</dbReference>
<dbReference type="GO" id="GO:0009969">
    <property type="term" value="P:xyloglucan biosynthetic process"/>
    <property type="evidence" value="ECO:0007669"/>
    <property type="project" value="TreeGrafter"/>
</dbReference>
<accession>A0AAW1QDC4</accession>
<dbReference type="Gene3D" id="3.90.550.10">
    <property type="entry name" value="Spore Coat Polysaccharide Biosynthesis Protein SpsA, Chain A"/>
    <property type="match status" value="1"/>
</dbReference>
<comment type="similarity">
    <text evidence="1">Belongs to the glycosyltransferase 34 family.</text>
</comment>
<dbReference type="PANTHER" id="PTHR31311">
    <property type="entry name" value="XYLOGLUCAN 6-XYLOSYLTRANSFERASE 5-RELATED-RELATED"/>
    <property type="match status" value="1"/>
</dbReference>
<dbReference type="GO" id="GO:0005802">
    <property type="term" value="C:trans-Golgi network"/>
    <property type="evidence" value="ECO:0007669"/>
    <property type="project" value="TreeGrafter"/>
</dbReference>
<keyword evidence="2" id="KW-0328">Glycosyltransferase</keyword>
<evidence type="ECO:0000256" key="4">
    <source>
        <dbReference type="SAM" id="Coils"/>
    </source>
</evidence>
<keyword evidence="3" id="KW-0808">Transferase</keyword>
<evidence type="ECO:0000256" key="2">
    <source>
        <dbReference type="ARBA" id="ARBA00022676"/>
    </source>
</evidence>
<evidence type="ECO:0000256" key="3">
    <source>
        <dbReference type="ARBA" id="ARBA00022679"/>
    </source>
</evidence>
<dbReference type="AlphaFoldDB" id="A0AAW1QDC4"/>
<dbReference type="PANTHER" id="PTHR31311:SF35">
    <property type="entry name" value="GLYCOSYLTRANSFERASE CAZY FAMILY GT34-LIKE PROTEIN"/>
    <property type="match status" value="1"/>
</dbReference>
<dbReference type="Pfam" id="PF05637">
    <property type="entry name" value="Glyco_transf_34"/>
    <property type="match status" value="1"/>
</dbReference>
<evidence type="ECO:0000313" key="6">
    <source>
        <dbReference type="EMBL" id="KAK9819381.1"/>
    </source>
</evidence>
<keyword evidence="5" id="KW-0812">Transmembrane</keyword>
<keyword evidence="5" id="KW-0472">Membrane</keyword>
<protein>
    <submittedName>
        <fullName evidence="6">Uncharacterized protein</fullName>
    </submittedName>
</protein>
<sequence>MQRRRVCGRTGTMFSIARIFEVMVATAFYSGLVYMFYDGTARRVGKVGSALLPAVWAARDPSVLVVTALHNQPCSYPRGDHLNFLSVMNKQDFARLHGYPIVATAIVADPALPSAWNKIGWLLRAYREFPTAEWYMWVDSDAMIVDPTFEIPFHDFGGKDLVAWGNAEQLKAGNALAGFNSGVMLFRRSKWTKQFLEAVAELGRVPEPELGERLKAELNAPDYEYDAGLRDQNGIVYELKRDGARALSHVKLVNWGYCLNCYWRDLQGRDNFTYSDEQVQFVDHFSGCQLCTQQSKDKGAYRECEAEFLRSYEFASSTLRNMQPPPAPRNATHFKQLAATPYCLGNTKAKECREAAAAAAKAAEEEAAALEAQLDADAEGPQPLHRHLLGLLH</sequence>
<evidence type="ECO:0000256" key="1">
    <source>
        <dbReference type="ARBA" id="ARBA00005664"/>
    </source>
</evidence>
<keyword evidence="7" id="KW-1185">Reference proteome</keyword>
<feature type="transmembrane region" description="Helical" evidence="5">
    <location>
        <begin position="12"/>
        <end position="37"/>
    </location>
</feature>
<dbReference type="SUPFAM" id="SSF53448">
    <property type="entry name" value="Nucleotide-diphospho-sugar transferases"/>
    <property type="match status" value="1"/>
</dbReference>
<feature type="coiled-coil region" evidence="4">
    <location>
        <begin position="353"/>
        <end position="380"/>
    </location>
</feature>
<dbReference type="InterPro" id="IPR029044">
    <property type="entry name" value="Nucleotide-diphossugar_trans"/>
</dbReference>
<keyword evidence="5" id="KW-1133">Transmembrane helix</keyword>
<organism evidence="6 7">
    <name type="scientific">Elliptochloris bilobata</name>
    <dbReference type="NCBI Taxonomy" id="381761"/>
    <lineage>
        <taxon>Eukaryota</taxon>
        <taxon>Viridiplantae</taxon>
        <taxon>Chlorophyta</taxon>
        <taxon>core chlorophytes</taxon>
        <taxon>Trebouxiophyceae</taxon>
        <taxon>Trebouxiophyceae incertae sedis</taxon>
        <taxon>Elliptochloris clade</taxon>
        <taxon>Elliptochloris</taxon>
    </lineage>
</organism>
<evidence type="ECO:0000256" key="5">
    <source>
        <dbReference type="SAM" id="Phobius"/>
    </source>
</evidence>
<evidence type="ECO:0000313" key="7">
    <source>
        <dbReference type="Proteomes" id="UP001445335"/>
    </source>
</evidence>
<name>A0AAW1QDC4_9CHLO</name>
<proteinExistence type="inferred from homology"/>
<dbReference type="InterPro" id="IPR008630">
    <property type="entry name" value="Glyco_trans_34"/>
</dbReference>
<reference evidence="6 7" key="1">
    <citation type="journal article" date="2024" name="Nat. Commun.">
        <title>Phylogenomics reveals the evolutionary origins of lichenization in chlorophyte algae.</title>
        <authorList>
            <person name="Puginier C."/>
            <person name="Libourel C."/>
            <person name="Otte J."/>
            <person name="Skaloud P."/>
            <person name="Haon M."/>
            <person name="Grisel S."/>
            <person name="Petersen M."/>
            <person name="Berrin J.G."/>
            <person name="Delaux P.M."/>
            <person name="Dal Grande F."/>
            <person name="Keller J."/>
        </authorList>
    </citation>
    <scope>NUCLEOTIDE SEQUENCE [LARGE SCALE GENOMIC DNA]</scope>
    <source>
        <strain evidence="6 7">SAG 245.80</strain>
    </source>
</reference>
<gene>
    <name evidence="6" type="ORF">WJX81_004291</name>
</gene>
<dbReference type="EMBL" id="JALJOU010000121">
    <property type="protein sequence ID" value="KAK9819381.1"/>
    <property type="molecule type" value="Genomic_DNA"/>
</dbReference>
<keyword evidence="4" id="KW-0175">Coiled coil</keyword>
<comment type="caution">
    <text evidence="6">The sequence shown here is derived from an EMBL/GenBank/DDBJ whole genome shotgun (WGS) entry which is preliminary data.</text>
</comment>
<dbReference type="GO" id="GO:0016020">
    <property type="term" value="C:membrane"/>
    <property type="evidence" value="ECO:0007669"/>
    <property type="project" value="InterPro"/>
</dbReference>